<dbReference type="InterPro" id="IPR051783">
    <property type="entry name" value="NAD(P)-dependent_oxidoreduct"/>
</dbReference>
<feature type="domain" description="NAD-dependent epimerase/dehydratase" evidence="1">
    <location>
        <begin position="3"/>
        <end position="73"/>
    </location>
</feature>
<evidence type="ECO:0000313" key="3">
    <source>
        <dbReference type="Proteomes" id="UP001358417"/>
    </source>
</evidence>
<evidence type="ECO:0000313" key="2">
    <source>
        <dbReference type="EMBL" id="KAK5055955.1"/>
    </source>
</evidence>
<dbReference type="CDD" id="cd05262">
    <property type="entry name" value="SDR_a7"/>
    <property type="match status" value="1"/>
</dbReference>
<dbReference type="GO" id="GO:0005737">
    <property type="term" value="C:cytoplasm"/>
    <property type="evidence" value="ECO:0007669"/>
    <property type="project" value="TreeGrafter"/>
</dbReference>
<dbReference type="RefSeq" id="XP_064707925.1">
    <property type="nucleotide sequence ID" value="XM_064856025.1"/>
</dbReference>
<dbReference type="PANTHER" id="PTHR48079:SF9">
    <property type="entry name" value="PUTATIVE-RELATED"/>
    <property type="match status" value="1"/>
</dbReference>
<name>A0AAV9NF81_9EURO</name>
<dbReference type="Gene3D" id="3.40.50.720">
    <property type="entry name" value="NAD(P)-binding Rossmann-like Domain"/>
    <property type="match status" value="1"/>
</dbReference>
<gene>
    <name evidence="2" type="ORF">LTR84_012505</name>
</gene>
<keyword evidence="3" id="KW-1185">Reference proteome</keyword>
<dbReference type="GO" id="GO:0004029">
    <property type="term" value="F:aldehyde dehydrogenase (NAD+) activity"/>
    <property type="evidence" value="ECO:0007669"/>
    <property type="project" value="TreeGrafter"/>
</dbReference>
<dbReference type="AlphaFoldDB" id="A0AAV9NF81"/>
<dbReference type="PANTHER" id="PTHR48079">
    <property type="entry name" value="PROTEIN YEEZ"/>
    <property type="match status" value="1"/>
</dbReference>
<dbReference type="InterPro" id="IPR001509">
    <property type="entry name" value="Epimerase_deHydtase"/>
</dbReference>
<dbReference type="InterPro" id="IPR036291">
    <property type="entry name" value="NAD(P)-bd_dom_sf"/>
</dbReference>
<dbReference type="SUPFAM" id="SSF51735">
    <property type="entry name" value="NAD(P)-binding Rossmann-fold domains"/>
    <property type="match status" value="1"/>
</dbReference>
<reference evidence="2 3" key="1">
    <citation type="submission" date="2023-08" db="EMBL/GenBank/DDBJ databases">
        <title>Black Yeasts Isolated from many extreme environments.</title>
        <authorList>
            <person name="Coleine C."/>
            <person name="Stajich J.E."/>
            <person name="Selbmann L."/>
        </authorList>
    </citation>
    <scope>NUCLEOTIDE SEQUENCE [LARGE SCALE GENOMIC DNA]</scope>
    <source>
        <strain evidence="2 3">CCFEE 5792</strain>
    </source>
</reference>
<organism evidence="2 3">
    <name type="scientific">Exophiala bonariae</name>
    <dbReference type="NCBI Taxonomy" id="1690606"/>
    <lineage>
        <taxon>Eukaryota</taxon>
        <taxon>Fungi</taxon>
        <taxon>Dikarya</taxon>
        <taxon>Ascomycota</taxon>
        <taxon>Pezizomycotina</taxon>
        <taxon>Eurotiomycetes</taxon>
        <taxon>Chaetothyriomycetidae</taxon>
        <taxon>Chaetothyriales</taxon>
        <taxon>Herpotrichiellaceae</taxon>
        <taxon>Exophiala</taxon>
    </lineage>
</organism>
<proteinExistence type="predicted"/>
<comment type="caution">
    <text evidence="2">The sequence shown here is derived from an EMBL/GenBank/DDBJ whole genome shotgun (WGS) entry which is preliminary data.</text>
</comment>
<sequence length="298" mass="31328">MRVFVTGATGYIGRAVVKELLNAGHSVLGLTRSDKGAESLLAAGAEVQRGSLEDPDSLKEGAVASDGVIHLAFDHDFSNYVGNCMKDRVAIEAIGTALEGTGRPFIITAGTLPLPLGQVCTEDFALELERPTAIRGVAENIALSFVSKGVRVSVIRLPPTNHGPGDKGFIAAIVKVAQSTGVSAYPGEGLNRWPAIHYLDTAKIFLLAFEQATAGSIFHAVAEEGIPMKDIAQAIGKKLNIPTGSKTGEEVAAHFGWLALAIDADNPVSSAKTRRQLGWVPTHASLVEDIENGCYSSD</sequence>
<dbReference type="Pfam" id="PF01370">
    <property type="entry name" value="Epimerase"/>
    <property type="match status" value="1"/>
</dbReference>
<accession>A0AAV9NF81</accession>
<protein>
    <recommendedName>
        <fullName evidence="1">NAD-dependent epimerase/dehydratase domain-containing protein</fullName>
    </recommendedName>
</protein>
<dbReference type="EMBL" id="JAVRRD010000008">
    <property type="protein sequence ID" value="KAK5055955.1"/>
    <property type="molecule type" value="Genomic_DNA"/>
</dbReference>
<evidence type="ECO:0000259" key="1">
    <source>
        <dbReference type="Pfam" id="PF01370"/>
    </source>
</evidence>
<dbReference type="GeneID" id="89980648"/>
<dbReference type="Proteomes" id="UP001358417">
    <property type="component" value="Unassembled WGS sequence"/>
</dbReference>